<reference evidence="19" key="1">
    <citation type="submission" date="2021-08" db="EMBL/GenBank/DDBJ databases">
        <title>Genome of a novel bacterium of the phylum Verrucomicrobia, Oleiharenicola sp. KSB-15.</title>
        <authorList>
            <person name="Chung J.-H."/>
            <person name="Ahn J.-H."/>
            <person name="Yoon Y."/>
            <person name="Kim D.-Y."/>
            <person name="An S.-H."/>
            <person name="Park I."/>
            <person name="Yeon J."/>
        </authorList>
    </citation>
    <scope>NUCLEOTIDE SEQUENCE</scope>
    <source>
        <strain evidence="19">KSB-15</strain>
    </source>
</reference>
<evidence type="ECO:0000313" key="20">
    <source>
        <dbReference type="Proteomes" id="UP000825051"/>
    </source>
</evidence>
<evidence type="ECO:0000256" key="14">
    <source>
        <dbReference type="PIRNR" id="PIRNR006337"/>
    </source>
</evidence>
<dbReference type="AlphaFoldDB" id="A0A8F9TWU3"/>
<evidence type="ECO:0000256" key="2">
    <source>
        <dbReference type="ARBA" id="ARBA00005199"/>
    </source>
</evidence>
<dbReference type="Pfam" id="PF00128">
    <property type="entry name" value="Alpha-amylase"/>
    <property type="match status" value="1"/>
</dbReference>
<feature type="active site" description="Proton donor" evidence="15">
    <location>
        <position position="269"/>
    </location>
</feature>
<dbReference type="EC" id="3.2.1.141" evidence="4 13"/>
<comment type="similarity">
    <text evidence="3 14">Belongs to the glycosyl hydrolase 13 family.</text>
</comment>
<dbReference type="Gene3D" id="2.60.40.10">
    <property type="entry name" value="Immunoglobulins"/>
    <property type="match status" value="1"/>
</dbReference>
<dbReference type="GO" id="GO:0005992">
    <property type="term" value="P:trehalose biosynthetic process"/>
    <property type="evidence" value="ECO:0007669"/>
    <property type="project" value="UniProtKB-UniRule"/>
</dbReference>
<keyword evidence="9 14" id="KW-0326">Glycosidase</keyword>
<evidence type="ECO:0000256" key="17">
    <source>
        <dbReference type="PIRSR" id="PIRSR006337-3"/>
    </source>
</evidence>
<feature type="active site" description="Nucleophile" evidence="15">
    <location>
        <position position="238"/>
    </location>
</feature>
<dbReference type="PIRSF" id="PIRSF006337">
    <property type="entry name" value="Trehalose_TreZ"/>
    <property type="match status" value="1"/>
</dbReference>
<evidence type="ECO:0000256" key="16">
    <source>
        <dbReference type="PIRSR" id="PIRSR006337-2"/>
    </source>
</evidence>
<dbReference type="InterPro" id="IPR017853">
    <property type="entry name" value="GH"/>
</dbReference>
<feature type="binding site" evidence="16">
    <location>
        <begin position="294"/>
        <end position="298"/>
    </location>
    <ligand>
        <name>substrate</name>
    </ligand>
</feature>
<dbReference type="UniPathway" id="UPA00299"/>
<sequence length="564" mass="63354">MALEIRQADAATERHEMQREAGGYFSWHDAQGRPGDQYRFVLEDGRALPDVCSRFQPEGVHGPSECIDPEEYRWRVESWRRPSWRDQIVYELHVGTFTPEGTFLAAVGKLDHLRELGVTAIELMPVADFPGRRNWGYDGVSLYAPARCYGRPDDLRRLVDEAHTRGIAVVLDVVYNHLGPDGNYLGAYAAAYFHRDRETPWGKTFNLDGHDSGPVRDFFVRNAAYWLDEFRIDGLRLDATHSMHDESSLHLLAEIANAVHARGGFVIAEDERNTCTVLRRPDGTGHGIDAVWADDFHHQVRVALTGQKGAYFANYTGTMAAVAETLREGWFYRGQSYPTWGHPRGEPCAHLPVSAFVWCIENHDQVGNRARGERLEHLVSGAVFRAATMLLTLAPYVPLLFMGQEWGASAPFLFFTDHHGELGRLVSEGRRREFGALHGAEESVPDPQKEETFLASKLNWGECAEPAHATLLEFYRSLFRERKAWLQGDATDRANWDVAADGEVLTLHYRAARRRLVVAWREGAAISGKNEGESVVLHSEEARFGGAGEWTRGPAAVLFATEDA</sequence>
<evidence type="ECO:0000256" key="11">
    <source>
        <dbReference type="ARBA" id="ARBA00033284"/>
    </source>
</evidence>
<dbReference type="InterPro" id="IPR044901">
    <property type="entry name" value="Trehalose_TreZ_E-set_sf"/>
</dbReference>
<evidence type="ECO:0000256" key="15">
    <source>
        <dbReference type="PIRSR" id="PIRSR006337-1"/>
    </source>
</evidence>
<evidence type="ECO:0000256" key="5">
    <source>
        <dbReference type="ARBA" id="ARBA00015938"/>
    </source>
</evidence>
<dbReference type="InterPro" id="IPR014756">
    <property type="entry name" value="Ig_E-set"/>
</dbReference>
<dbReference type="CDD" id="cd11325">
    <property type="entry name" value="AmyAc_GTHase"/>
    <property type="match status" value="1"/>
</dbReference>
<evidence type="ECO:0000256" key="4">
    <source>
        <dbReference type="ARBA" id="ARBA00012268"/>
    </source>
</evidence>
<dbReference type="InterPro" id="IPR013783">
    <property type="entry name" value="Ig-like_fold"/>
</dbReference>
<dbReference type="NCBIfam" id="TIGR02402">
    <property type="entry name" value="trehalose_TreZ"/>
    <property type="match status" value="1"/>
</dbReference>
<dbReference type="GO" id="GO:0033942">
    <property type="term" value="F:4-alpha-D-(1-&gt;4)-alpha-D-glucanotrehalose trehalohydrolase activity"/>
    <property type="evidence" value="ECO:0007669"/>
    <property type="project" value="UniProtKB-EC"/>
</dbReference>
<feature type="binding site" evidence="16">
    <location>
        <begin position="236"/>
        <end position="241"/>
    </location>
    <ligand>
        <name>substrate</name>
    </ligand>
</feature>
<evidence type="ECO:0000256" key="13">
    <source>
        <dbReference type="NCBIfam" id="TIGR02402"/>
    </source>
</evidence>
<evidence type="ECO:0000256" key="9">
    <source>
        <dbReference type="ARBA" id="ARBA00023295"/>
    </source>
</evidence>
<evidence type="ECO:0000256" key="3">
    <source>
        <dbReference type="ARBA" id="ARBA00008061"/>
    </source>
</evidence>
<dbReference type="SUPFAM" id="SSF81296">
    <property type="entry name" value="E set domains"/>
    <property type="match status" value="1"/>
</dbReference>
<evidence type="ECO:0000313" key="19">
    <source>
        <dbReference type="EMBL" id="QYM79595.1"/>
    </source>
</evidence>
<evidence type="ECO:0000256" key="7">
    <source>
        <dbReference type="ARBA" id="ARBA00022801"/>
    </source>
</evidence>
<dbReference type="GO" id="GO:0005737">
    <property type="term" value="C:cytoplasm"/>
    <property type="evidence" value="ECO:0007669"/>
    <property type="project" value="UniProtKB-SubCell"/>
</dbReference>
<feature type="site" description="Transition state stabilizer" evidence="17">
    <location>
        <position position="364"/>
    </location>
</feature>
<evidence type="ECO:0000256" key="1">
    <source>
        <dbReference type="ARBA" id="ARBA00004496"/>
    </source>
</evidence>
<dbReference type="PANTHER" id="PTHR43651">
    <property type="entry name" value="1,4-ALPHA-GLUCAN-BRANCHING ENZYME"/>
    <property type="match status" value="1"/>
</dbReference>
<keyword evidence="7 14" id="KW-0378">Hydrolase</keyword>
<protein>
    <recommendedName>
        <fullName evidence="5 13">Malto-oligosyltrehalose trehalohydrolase</fullName>
        <shortName evidence="14">MTHase</shortName>
        <ecNumber evidence="4 13">3.2.1.141</ecNumber>
    </recommendedName>
    <alternativeName>
        <fullName evidence="11 14">4-alpha-D-((1-&gt;4)-alpha-D-glucano)trehalose trehalohydrolase</fullName>
    </alternativeName>
    <alternativeName>
        <fullName evidence="10 14">Maltooligosyl trehalose trehalohydrolase</fullName>
    </alternativeName>
</protein>
<proteinExistence type="inferred from homology"/>
<dbReference type="EMBL" id="CP080507">
    <property type="protein sequence ID" value="QYM79595.1"/>
    <property type="molecule type" value="Genomic_DNA"/>
</dbReference>
<dbReference type="Gene3D" id="3.20.20.80">
    <property type="entry name" value="Glycosidases"/>
    <property type="match status" value="1"/>
</dbReference>
<evidence type="ECO:0000256" key="12">
    <source>
        <dbReference type="ARBA" id="ARBA00034013"/>
    </source>
</evidence>
<keyword evidence="20" id="KW-1185">Reference proteome</keyword>
<name>A0A8F9TWU3_9BACT</name>
<dbReference type="KEGG" id="ole:K0B96_02970"/>
<dbReference type="InterPro" id="IPR012768">
    <property type="entry name" value="Trehalose_TreZ"/>
</dbReference>
<evidence type="ECO:0000256" key="10">
    <source>
        <dbReference type="ARBA" id="ARBA00032057"/>
    </source>
</evidence>
<evidence type="ECO:0000256" key="6">
    <source>
        <dbReference type="ARBA" id="ARBA00022490"/>
    </source>
</evidence>
<evidence type="ECO:0000259" key="18">
    <source>
        <dbReference type="SMART" id="SM00642"/>
    </source>
</evidence>
<comment type="subcellular location">
    <subcellularLocation>
        <location evidence="1 15">Cytoplasm</location>
    </subcellularLocation>
</comment>
<gene>
    <name evidence="19" type="primary">treZ</name>
    <name evidence="19" type="ORF">K0B96_02970</name>
</gene>
<comment type="catalytic activity">
    <reaction evidence="12 14">
        <text>hydrolysis of (1-&gt;4)-alpha-D-glucosidic linkage in 4-alpha-D-[(1-&gt;4)-alpha-D-glucanosyl]n trehalose to yield trehalose and (1-&gt;4)-alpha-D-glucan.</text>
        <dbReference type="EC" id="3.2.1.141"/>
    </reaction>
</comment>
<feature type="binding site" evidence="16">
    <location>
        <begin position="363"/>
        <end position="368"/>
    </location>
    <ligand>
        <name>substrate</name>
    </ligand>
</feature>
<accession>A0A8F9TWU3</accession>
<dbReference type="Proteomes" id="UP000825051">
    <property type="component" value="Chromosome"/>
</dbReference>
<keyword evidence="8" id="KW-0119">Carbohydrate metabolism</keyword>
<dbReference type="InterPro" id="IPR006047">
    <property type="entry name" value="GH13_cat_dom"/>
</dbReference>
<comment type="pathway">
    <text evidence="2 14">Glycan biosynthesis; trehalose biosynthesis.</text>
</comment>
<dbReference type="Gene3D" id="1.10.10.760">
    <property type="entry name" value="E-set domains of sugar-utilizing enzymes"/>
    <property type="match status" value="1"/>
</dbReference>
<dbReference type="PANTHER" id="PTHR43651:SF11">
    <property type="entry name" value="MALTO-OLIGOSYLTREHALOSE TREHALOHYDROLASE"/>
    <property type="match status" value="1"/>
</dbReference>
<evidence type="ECO:0000256" key="8">
    <source>
        <dbReference type="ARBA" id="ARBA00023277"/>
    </source>
</evidence>
<feature type="domain" description="Glycosyl hydrolase family 13 catalytic" evidence="18">
    <location>
        <begin position="87"/>
        <end position="430"/>
    </location>
</feature>
<keyword evidence="6" id="KW-0963">Cytoplasm</keyword>
<dbReference type="SUPFAM" id="SSF51445">
    <property type="entry name" value="(Trans)glycosidases"/>
    <property type="match status" value="1"/>
</dbReference>
<organism evidence="19 20">
    <name type="scientific">Horticoccus luteus</name>
    <dbReference type="NCBI Taxonomy" id="2862869"/>
    <lineage>
        <taxon>Bacteria</taxon>
        <taxon>Pseudomonadati</taxon>
        <taxon>Verrucomicrobiota</taxon>
        <taxon>Opitutia</taxon>
        <taxon>Opitutales</taxon>
        <taxon>Opitutaceae</taxon>
        <taxon>Horticoccus</taxon>
    </lineage>
</organism>
<dbReference type="SMART" id="SM00642">
    <property type="entry name" value="Aamy"/>
    <property type="match status" value="1"/>
</dbReference>
<dbReference type="CDD" id="cd02853">
    <property type="entry name" value="E_set_MTHase_like_N"/>
    <property type="match status" value="1"/>
</dbReference>